<evidence type="ECO:0000256" key="1">
    <source>
        <dbReference type="SAM" id="Phobius"/>
    </source>
</evidence>
<comment type="caution">
    <text evidence="2">The sequence shown here is derived from an EMBL/GenBank/DDBJ whole genome shotgun (WGS) entry which is preliminary data.</text>
</comment>
<evidence type="ECO:0000313" key="2">
    <source>
        <dbReference type="EMBL" id="PWL39935.1"/>
    </source>
</evidence>
<sequence length="217" mass="25018">MAVIIACVLFAIVTGVAWRFYPLIPKFVKNNLEFFLVIIGFVGVLAAISQISADTRKTKSLELVNEAKEMFGYMMQQIEYRMDECQVWWDVALDQTNKDPEVCRKDKECSNTCRIAHFVSQYRWRPIDTEVDDWENFRMLICDNPEGNEEENKVDPLCPSAIKFFEALDKANESKLEADKQPFSNKFVLMVIQFLIAIGLGLEVGKLKSRKQKSLNN</sequence>
<evidence type="ECO:0000313" key="3">
    <source>
        <dbReference type="Proteomes" id="UP000245762"/>
    </source>
</evidence>
<dbReference type="AlphaFoldDB" id="A0A316L4U9"/>
<reference evidence="2 3" key="1">
    <citation type="submission" date="2018-05" db="EMBL/GenBank/DDBJ databases">
        <title>Complete genome sequence of Flagellimonas aquimarina ECD12 isolated from seaweed Ecklonia cava.</title>
        <authorList>
            <person name="Choi S."/>
            <person name="Seong C."/>
        </authorList>
    </citation>
    <scope>NUCLEOTIDE SEQUENCE [LARGE SCALE GENOMIC DNA]</scope>
    <source>
        <strain evidence="2 3">ECD12</strain>
    </source>
</reference>
<dbReference type="Proteomes" id="UP000245762">
    <property type="component" value="Unassembled WGS sequence"/>
</dbReference>
<gene>
    <name evidence="2" type="ORF">DKG77_03655</name>
</gene>
<keyword evidence="1" id="KW-0812">Transmembrane</keyword>
<feature type="transmembrane region" description="Helical" evidence="1">
    <location>
        <begin position="35"/>
        <end position="53"/>
    </location>
</feature>
<keyword evidence="3" id="KW-1185">Reference proteome</keyword>
<protein>
    <submittedName>
        <fullName evidence="2">Uncharacterized protein</fullName>
    </submittedName>
</protein>
<proteinExistence type="predicted"/>
<dbReference type="EMBL" id="QGEG01000001">
    <property type="protein sequence ID" value="PWL39935.1"/>
    <property type="molecule type" value="Genomic_DNA"/>
</dbReference>
<keyword evidence="1" id="KW-0472">Membrane</keyword>
<name>A0A316L4U9_9FLAO</name>
<accession>A0A316L4U9</accession>
<keyword evidence="1" id="KW-1133">Transmembrane helix</keyword>
<organism evidence="2 3">
    <name type="scientific">Flagellimonas aquimarina</name>
    <dbReference type="NCBI Taxonomy" id="2201895"/>
    <lineage>
        <taxon>Bacteria</taxon>
        <taxon>Pseudomonadati</taxon>
        <taxon>Bacteroidota</taxon>
        <taxon>Flavobacteriia</taxon>
        <taxon>Flavobacteriales</taxon>
        <taxon>Flavobacteriaceae</taxon>
        <taxon>Flagellimonas</taxon>
    </lineage>
</organism>
<feature type="transmembrane region" description="Helical" evidence="1">
    <location>
        <begin position="187"/>
        <end position="205"/>
    </location>
</feature>
<dbReference type="RefSeq" id="WP_109660287.1">
    <property type="nucleotide sequence ID" value="NZ_QGEG01000001.1"/>
</dbReference>